<proteinExistence type="predicted"/>
<gene>
    <name evidence="2" type="ORF">C1H46_016119</name>
</gene>
<evidence type="ECO:0000313" key="2">
    <source>
        <dbReference type="EMBL" id="TQD98298.1"/>
    </source>
</evidence>
<protein>
    <submittedName>
        <fullName evidence="2">Uncharacterized protein</fullName>
    </submittedName>
</protein>
<evidence type="ECO:0000256" key="1">
    <source>
        <dbReference type="SAM" id="MobiDB-lite"/>
    </source>
</evidence>
<reference evidence="2 3" key="1">
    <citation type="journal article" date="2019" name="G3 (Bethesda)">
        <title>Sequencing of a Wild Apple (Malus baccata) Genome Unravels the Differences Between Cultivated and Wild Apple Species Regarding Disease Resistance and Cold Tolerance.</title>
        <authorList>
            <person name="Chen X."/>
        </authorList>
    </citation>
    <scope>NUCLEOTIDE SEQUENCE [LARGE SCALE GENOMIC DNA]</scope>
    <source>
        <strain evidence="3">cv. Shandingzi</strain>
        <tissue evidence="2">Leaves</tissue>
    </source>
</reference>
<dbReference type="Proteomes" id="UP000315295">
    <property type="component" value="Unassembled WGS sequence"/>
</dbReference>
<evidence type="ECO:0000313" key="3">
    <source>
        <dbReference type="Proteomes" id="UP000315295"/>
    </source>
</evidence>
<name>A0A540MHR1_MALBA</name>
<organism evidence="2 3">
    <name type="scientific">Malus baccata</name>
    <name type="common">Siberian crab apple</name>
    <name type="synonym">Pyrus baccata</name>
    <dbReference type="NCBI Taxonomy" id="106549"/>
    <lineage>
        <taxon>Eukaryota</taxon>
        <taxon>Viridiplantae</taxon>
        <taxon>Streptophyta</taxon>
        <taxon>Embryophyta</taxon>
        <taxon>Tracheophyta</taxon>
        <taxon>Spermatophyta</taxon>
        <taxon>Magnoliopsida</taxon>
        <taxon>eudicotyledons</taxon>
        <taxon>Gunneridae</taxon>
        <taxon>Pentapetalae</taxon>
        <taxon>rosids</taxon>
        <taxon>fabids</taxon>
        <taxon>Rosales</taxon>
        <taxon>Rosaceae</taxon>
        <taxon>Amygdaloideae</taxon>
        <taxon>Maleae</taxon>
        <taxon>Malus</taxon>
    </lineage>
</organism>
<feature type="compositionally biased region" description="Basic and acidic residues" evidence="1">
    <location>
        <begin position="26"/>
        <end position="41"/>
    </location>
</feature>
<keyword evidence="3" id="KW-1185">Reference proteome</keyword>
<dbReference type="EMBL" id="VIEB01000255">
    <property type="protein sequence ID" value="TQD98298.1"/>
    <property type="molecule type" value="Genomic_DNA"/>
</dbReference>
<dbReference type="AlphaFoldDB" id="A0A540MHR1"/>
<feature type="region of interest" description="Disordered" evidence="1">
    <location>
        <begin position="1"/>
        <end position="59"/>
    </location>
</feature>
<sequence>MAESRRPIPTLGGSRKNHAKIAATFIDERNGDSDDSGDKNRSTTIILRKSVADSSQQWQ</sequence>
<accession>A0A540MHR1</accession>
<comment type="caution">
    <text evidence="2">The sequence shown here is derived from an EMBL/GenBank/DDBJ whole genome shotgun (WGS) entry which is preliminary data.</text>
</comment>